<feature type="compositionally biased region" description="Basic and acidic residues" evidence="1">
    <location>
        <begin position="255"/>
        <end position="268"/>
    </location>
</feature>
<feature type="region of interest" description="Disordered" evidence="1">
    <location>
        <begin position="1"/>
        <end position="285"/>
    </location>
</feature>
<reference evidence="2" key="2">
    <citation type="journal article" date="2010" name="Science">
        <title>The genome of the Western clawed frog Xenopus tropicalis.</title>
        <authorList>
            <person name="Hellsten U."/>
            <person name="Harland R.M."/>
            <person name="Gilchrist M.J."/>
            <person name="Hendrix D."/>
            <person name="Jurka J."/>
            <person name="Kapitonov V."/>
            <person name="Ovcharenko I."/>
            <person name="Putnam N.H."/>
            <person name="Shu S."/>
            <person name="Taher L."/>
            <person name="Blitz I.L."/>
            <person name="Blumberg B."/>
            <person name="Dichmann D.S."/>
            <person name="Dubchak I."/>
            <person name="Amaya E."/>
            <person name="Detter J.C."/>
            <person name="Fletcher R."/>
            <person name="Gerhard D.S."/>
            <person name="Goodstein D."/>
            <person name="Graves T."/>
            <person name="Grigoriev I.V."/>
            <person name="Grimwood J."/>
            <person name="Kawashima T."/>
            <person name="Lindquist E."/>
            <person name="Lucas S.M."/>
            <person name="Mead P.E."/>
            <person name="Mitros T."/>
            <person name="Ogino H."/>
            <person name="Ohta Y."/>
            <person name="Poliakov A.V."/>
            <person name="Pollet N."/>
            <person name="Robert J."/>
            <person name="Salamov A."/>
            <person name="Sater A.K."/>
            <person name="Schmutz J."/>
            <person name="Terry A."/>
            <person name="Vize P.D."/>
            <person name="Warren W.C."/>
            <person name="Wells D."/>
            <person name="Wills A."/>
            <person name="Wilson R.K."/>
            <person name="Zimmerman L.B."/>
            <person name="Zorn A.M."/>
            <person name="Grainger R."/>
            <person name="Grammer T."/>
            <person name="Khokha M.K."/>
            <person name="Richardson P.M."/>
            <person name="Rokhsar D.S."/>
        </authorList>
    </citation>
    <scope>NUCLEOTIDE SEQUENCE [LARGE SCALE GENOMIC DNA]</scope>
    <source>
        <strain evidence="2">Nigerian</strain>
    </source>
</reference>
<reference evidence="2" key="3">
    <citation type="submission" date="2016-05" db="EMBL/GenBank/DDBJ databases">
        <title>WGS assembly of Xenopus tropicalis.</title>
        <authorList>
            <person name="Sessions A."/>
            <person name="Jenkins J."/>
            <person name="Mitros T."/>
            <person name="Lyons J.T."/>
            <person name="Dichmann D.S."/>
            <person name="Robert J."/>
            <person name="Harland R.M."/>
            <person name="Rokhsar D.S."/>
        </authorList>
    </citation>
    <scope>NUCLEOTIDE SEQUENCE</scope>
    <source>
        <strain evidence="2">Nigerian</strain>
    </source>
</reference>
<name>A0A1B8Y064_XENTR</name>
<accession>A0A1B8Y064</accession>
<dbReference type="AlphaFoldDB" id="A0A1B8Y064"/>
<reference evidence="2" key="1">
    <citation type="submission" date="2009-11" db="EMBL/GenBank/DDBJ databases">
        <authorList>
            <consortium name="US DOE Joint Genome Institute (JGI-PGF)"/>
            <person name="Ottilar R."/>
            <person name="Schmutz J."/>
            <person name="Salamov A."/>
            <person name="Cheng J.F."/>
            <person name="Lucas S."/>
            <person name="Pitluck S."/>
            <person name="Gundlach H."/>
            <person name="Guo Y."/>
            <person name="Haberer G."/>
            <person name="Nasrallah J."/>
            <person name="Mayer K.F.X."/>
            <person name="van de Peer Y."/>
            <person name="Weigel D."/>
            <person name="Grigoriev I.V."/>
        </authorList>
    </citation>
    <scope>NUCLEOTIDE SEQUENCE</scope>
    <source>
        <strain evidence="2">Nigerian</strain>
    </source>
</reference>
<protein>
    <submittedName>
        <fullName evidence="2">Uncharacterized protein</fullName>
    </submittedName>
</protein>
<dbReference type="EMBL" id="KV460630">
    <property type="protein sequence ID" value="OCA16322.1"/>
    <property type="molecule type" value="Genomic_DNA"/>
</dbReference>
<organism evidence="2">
    <name type="scientific">Xenopus tropicalis</name>
    <name type="common">Western clawed frog</name>
    <name type="synonym">Silurana tropicalis</name>
    <dbReference type="NCBI Taxonomy" id="8364"/>
    <lineage>
        <taxon>Eukaryota</taxon>
        <taxon>Metazoa</taxon>
        <taxon>Chordata</taxon>
        <taxon>Craniata</taxon>
        <taxon>Vertebrata</taxon>
        <taxon>Euteleostomi</taxon>
        <taxon>Amphibia</taxon>
        <taxon>Batrachia</taxon>
        <taxon>Anura</taxon>
        <taxon>Pipoidea</taxon>
        <taxon>Pipidae</taxon>
        <taxon>Xenopodinae</taxon>
        <taxon>Xenopus</taxon>
        <taxon>Silurana</taxon>
    </lineage>
</organism>
<evidence type="ECO:0000313" key="2">
    <source>
        <dbReference type="EMBL" id="OCA16322.1"/>
    </source>
</evidence>
<feature type="compositionally biased region" description="Low complexity" evidence="1">
    <location>
        <begin position="134"/>
        <end position="145"/>
    </location>
</feature>
<proteinExistence type="predicted"/>
<feature type="compositionally biased region" description="Basic and acidic residues" evidence="1">
    <location>
        <begin position="147"/>
        <end position="159"/>
    </location>
</feature>
<sequence length="316" mass="35506">MASFKHVVSPPEELTNNRRPDLMASFKHVVSPPEEPTNYRRPDPMASFKHVVSPPEELTNNRRPDPMASFKHVVSPPEEPTNYRHPDPMASFNHVVSQEPERRLEKGSFHGRRDEDLSRLPQSEGFNVNNFALVGSQGQESVSSSPKELHNLFSEKEQELASSGQSSLPEELNSLAREATGQLSQFQQTLDSLQQNLSQAFQHGDGSSQSEKGDGETEPERDTEQDESTSTERPVTKRRQSNARRGSSQKGFLSKLREKTSAMKEKVSKGQGMRRHRRQRSLSGNFLDNITQSISKAKDSLMGLFDNLGSALKRRP</sequence>
<feature type="compositionally biased region" description="Polar residues" evidence="1">
    <location>
        <begin position="120"/>
        <end position="130"/>
    </location>
</feature>
<gene>
    <name evidence="2" type="ORF">XENTR_v90028437mg</name>
</gene>
<feature type="compositionally biased region" description="Basic and acidic residues" evidence="1">
    <location>
        <begin position="211"/>
        <end position="222"/>
    </location>
</feature>
<feature type="compositionally biased region" description="Basic and acidic residues" evidence="1">
    <location>
        <begin position="99"/>
        <end position="118"/>
    </location>
</feature>
<evidence type="ECO:0000256" key="1">
    <source>
        <dbReference type="SAM" id="MobiDB-lite"/>
    </source>
</evidence>
<feature type="compositionally biased region" description="Polar residues" evidence="1">
    <location>
        <begin position="181"/>
        <end position="210"/>
    </location>
</feature>